<organism evidence="2 3">
    <name type="scientific">Haloechinothrix salitolerans</name>
    <dbReference type="NCBI Taxonomy" id="926830"/>
    <lineage>
        <taxon>Bacteria</taxon>
        <taxon>Bacillati</taxon>
        <taxon>Actinomycetota</taxon>
        <taxon>Actinomycetes</taxon>
        <taxon>Pseudonocardiales</taxon>
        <taxon>Pseudonocardiaceae</taxon>
        <taxon>Haloechinothrix</taxon>
    </lineage>
</organism>
<reference evidence="3" key="1">
    <citation type="journal article" date="2019" name="Int. J. Syst. Evol. Microbiol.">
        <title>The Global Catalogue of Microorganisms (GCM) 10K type strain sequencing project: providing services to taxonomists for standard genome sequencing and annotation.</title>
        <authorList>
            <consortium name="The Broad Institute Genomics Platform"/>
            <consortium name="The Broad Institute Genome Sequencing Center for Infectious Disease"/>
            <person name="Wu L."/>
            <person name="Ma J."/>
        </authorList>
    </citation>
    <scope>NUCLEOTIDE SEQUENCE [LARGE SCALE GENOMIC DNA]</scope>
    <source>
        <strain evidence="3">KCTC 32255</strain>
    </source>
</reference>
<name>A0ABW2BWW8_9PSEU</name>
<comment type="caution">
    <text evidence="2">The sequence shown here is derived from an EMBL/GenBank/DDBJ whole genome shotgun (WGS) entry which is preliminary data.</text>
</comment>
<keyword evidence="3" id="KW-1185">Reference proteome</keyword>
<dbReference type="PANTHER" id="PTHR46438">
    <property type="entry name" value="ALPHA/BETA-HYDROLASES SUPERFAMILY PROTEIN"/>
    <property type="match status" value="1"/>
</dbReference>
<dbReference type="Gene3D" id="3.40.50.1820">
    <property type="entry name" value="alpha/beta hydrolase"/>
    <property type="match status" value="1"/>
</dbReference>
<proteinExistence type="predicted"/>
<dbReference type="RefSeq" id="WP_345394463.1">
    <property type="nucleotide sequence ID" value="NZ_BAABLA010000022.1"/>
</dbReference>
<gene>
    <name evidence="2" type="ORF">ACFQGD_07910</name>
</gene>
<dbReference type="SUPFAM" id="SSF53474">
    <property type="entry name" value="alpha/beta-Hydrolases"/>
    <property type="match status" value="1"/>
</dbReference>
<dbReference type="Proteomes" id="UP001596337">
    <property type="component" value="Unassembled WGS sequence"/>
</dbReference>
<protein>
    <submittedName>
        <fullName evidence="2">Alpha/beta fold hydrolase</fullName>
    </submittedName>
</protein>
<dbReference type="EMBL" id="JBHSXX010000001">
    <property type="protein sequence ID" value="MFC6867069.1"/>
    <property type="molecule type" value="Genomic_DNA"/>
</dbReference>
<dbReference type="PANTHER" id="PTHR46438:SF11">
    <property type="entry name" value="LIPASE-RELATED"/>
    <property type="match status" value="1"/>
</dbReference>
<keyword evidence="2" id="KW-0378">Hydrolase</keyword>
<evidence type="ECO:0000259" key="1">
    <source>
        <dbReference type="Pfam" id="PF00561"/>
    </source>
</evidence>
<evidence type="ECO:0000313" key="3">
    <source>
        <dbReference type="Proteomes" id="UP001596337"/>
    </source>
</evidence>
<dbReference type="Pfam" id="PF00561">
    <property type="entry name" value="Abhydrolase_1"/>
    <property type="match status" value="1"/>
</dbReference>
<accession>A0ABW2BWW8</accession>
<sequence length="279" mass="30819">MTSTTDLEAGQYVDVNGMSTHYHDVGHGEAVLLLHGSGPGVSAWANWRHSIPNLSASARVVAFDLVGFGLTERPAEVRYSLRTWTDHAWQFLDALGVERVSVIGNSLGGRIAMQMAEDDQSRLDRLVLMGAPGVGMTPTEGLKALREYEPSPEAMRNLLENYFAVDKSMITDDLVRIRYEASTAPGAHEAYRTMFFHPDHAGSQLGISEEQVRGITAPTLLVHGREDRVVPVEVAWNMVHLLPNGDLHVFSRCGHWTQIERATEFNQVVADFLQLGDEA</sequence>
<feature type="domain" description="AB hydrolase-1" evidence="1">
    <location>
        <begin position="30"/>
        <end position="261"/>
    </location>
</feature>
<evidence type="ECO:0000313" key="2">
    <source>
        <dbReference type="EMBL" id="MFC6867069.1"/>
    </source>
</evidence>
<dbReference type="InterPro" id="IPR029058">
    <property type="entry name" value="AB_hydrolase_fold"/>
</dbReference>
<dbReference type="PRINTS" id="PR00111">
    <property type="entry name" value="ABHYDROLASE"/>
</dbReference>
<dbReference type="InterPro" id="IPR000073">
    <property type="entry name" value="AB_hydrolase_1"/>
</dbReference>
<dbReference type="GO" id="GO:0016787">
    <property type="term" value="F:hydrolase activity"/>
    <property type="evidence" value="ECO:0007669"/>
    <property type="project" value="UniProtKB-KW"/>
</dbReference>